<organism evidence="1 2">
    <name type="scientific">Marinihelvus fidelis</name>
    <dbReference type="NCBI Taxonomy" id="2613842"/>
    <lineage>
        <taxon>Bacteria</taxon>
        <taxon>Pseudomonadati</taxon>
        <taxon>Pseudomonadota</taxon>
        <taxon>Gammaproteobacteria</taxon>
        <taxon>Chromatiales</taxon>
        <taxon>Wenzhouxiangellaceae</taxon>
        <taxon>Marinihelvus</taxon>
    </lineage>
</organism>
<gene>
    <name evidence="1" type="ORF">F3N42_07260</name>
</gene>
<dbReference type="SUPFAM" id="SSF50249">
    <property type="entry name" value="Nucleic acid-binding proteins"/>
    <property type="match status" value="1"/>
</dbReference>
<dbReference type="AlphaFoldDB" id="A0A5N0TC25"/>
<reference evidence="1 2" key="1">
    <citation type="submission" date="2019-09" db="EMBL/GenBank/DDBJ databases">
        <title>Wenzhouxiangella sp. Genome sequencing and assembly.</title>
        <authorList>
            <person name="Zhang R."/>
        </authorList>
    </citation>
    <scope>NUCLEOTIDE SEQUENCE [LARGE SCALE GENOMIC DNA]</scope>
    <source>
        <strain evidence="1 2">W260</strain>
    </source>
</reference>
<evidence type="ECO:0000313" key="2">
    <source>
        <dbReference type="Proteomes" id="UP000325372"/>
    </source>
</evidence>
<accession>A0A5N0TC25</accession>
<name>A0A5N0TC25_9GAMM</name>
<dbReference type="InterPro" id="IPR012340">
    <property type="entry name" value="NA-bd_OB-fold"/>
</dbReference>
<proteinExistence type="predicted"/>
<dbReference type="Proteomes" id="UP000325372">
    <property type="component" value="Unassembled WGS sequence"/>
</dbReference>
<dbReference type="Gene3D" id="2.40.50.140">
    <property type="entry name" value="Nucleic acid-binding proteins"/>
    <property type="match status" value="1"/>
</dbReference>
<evidence type="ECO:0000313" key="1">
    <source>
        <dbReference type="EMBL" id="KAA9131964.1"/>
    </source>
</evidence>
<keyword evidence="2" id="KW-1185">Reference proteome</keyword>
<dbReference type="RefSeq" id="WP_150863754.1">
    <property type="nucleotide sequence ID" value="NZ_VYXP01000004.1"/>
</dbReference>
<protein>
    <submittedName>
        <fullName evidence="1">Uncharacterized protein</fullName>
    </submittedName>
</protein>
<comment type="caution">
    <text evidence="1">The sequence shown here is derived from an EMBL/GenBank/DDBJ whole genome shotgun (WGS) entry which is preliminary data.</text>
</comment>
<sequence>MTKVIIKSMDLREETTSKGNIITKQQAAVDPGDGSFPLPFYLTVRSAYKPGEYRLAGSTFRQGRYGDLEIDPYGIKLLPIAANAEQRKTG</sequence>
<dbReference type="EMBL" id="VYXP01000004">
    <property type="protein sequence ID" value="KAA9131964.1"/>
    <property type="molecule type" value="Genomic_DNA"/>
</dbReference>